<evidence type="ECO:0000313" key="2">
    <source>
        <dbReference type="Proteomes" id="UP000001880"/>
    </source>
</evidence>
<evidence type="ECO:0000313" key="1">
    <source>
        <dbReference type="EMBL" id="ACY17187.1"/>
    </source>
</evidence>
<dbReference type="RefSeq" id="WP_012829785.1">
    <property type="nucleotide sequence ID" value="NC_013440.1"/>
</dbReference>
<organism evidence="1 2">
    <name type="scientific">Haliangium ochraceum (strain DSM 14365 / JCM 11303 / SMP-2)</name>
    <dbReference type="NCBI Taxonomy" id="502025"/>
    <lineage>
        <taxon>Bacteria</taxon>
        <taxon>Pseudomonadati</taxon>
        <taxon>Myxococcota</taxon>
        <taxon>Polyangia</taxon>
        <taxon>Haliangiales</taxon>
        <taxon>Kofleriaceae</taxon>
        <taxon>Haliangium</taxon>
    </lineage>
</organism>
<accession>D0LRF9</accession>
<dbReference type="EMBL" id="CP001804">
    <property type="protein sequence ID" value="ACY17187.1"/>
    <property type="molecule type" value="Genomic_DNA"/>
</dbReference>
<dbReference type="HOGENOM" id="CLU_420215_0_0_7"/>
<protein>
    <recommendedName>
        <fullName evidence="3">FecR protein domain-containing protein</fullName>
    </recommendedName>
</protein>
<reference evidence="1 2" key="1">
    <citation type="journal article" date="2010" name="Stand. Genomic Sci.">
        <title>Complete genome sequence of Haliangium ochraceum type strain (SMP-2).</title>
        <authorList>
            <consortium name="US DOE Joint Genome Institute (JGI-PGF)"/>
            <person name="Ivanova N."/>
            <person name="Daum C."/>
            <person name="Lang E."/>
            <person name="Abt B."/>
            <person name="Kopitz M."/>
            <person name="Saunders E."/>
            <person name="Lapidus A."/>
            <person name="Lucas S."/>
            <person name="Glavina Del Rio T."/>
            <person name="Nolan M."/>
            <person name="Tice H."/>
            <person name="Copeland A."/>
            <person name="Cheng J.F."/>
            <person name="Chen F."/>
            <person name="Bruce D."/>
            <person name="Goodwin L."/>
            <person name="Pitluck S."/>
            <person name="Mavromatis K."/>
            <person name="Pati A."/>
            <person name="Mikhailova N."/>
            <person name="Chen A."/>
            <person name="Palaniappan K."/>
            <person name="Land M."/>
            <person name="Hauser L."/>
            <person name="Chang Y.J."/>
            <person name="Jeffries C.D."/>
            <person name="Detter J.C."/>
            <person name="Brettin T."/>
            <person name="Rohde M."/>
            <person name="Goker M."/>
            <person name="Bristow J."/>
            <person name="Markowitz V."/>
            <person name="Eisen J.A."/>
            <person name="Hugenholtz P."/>
            <person name="Kyrpides N.C."/>
            <person name="Klenk H.P."/>
        </authorList>
    </citation>
    <scope>NUCLEOTIDE SEQUENCE [LARGE SCALE GENOMIC DNA]</scope>
    <source>
        <strain evidence="2">DSM 14365 / CIP 107738 / JCM 11303 / AJ 13395 / SMP-2</strain>
    </source>
</reference>
<proteinExistence type="predicted"/>
<evidence type="ECO:0008006" key="3">
    <source>
        <dbReference type="Google" id="ProtNLM"/>
    </source>
</evidence>
<keyword evidence="2" id="KW-1185">Reference proteome</keyword>
<sequence length="652" mass="67806">MRALAALAAGAWAAAGALGCGKGCGDGDAVAELVEHAGEVKRGPAQGGGDGDWQAIADGDSFRCEQRAQTGAQGWARVDLRSGGRVRLAAATTIRFACAPGAPVFDLELGEVVVSSGDEREASWMLEIGNARLARGSELRMSAEQDHLRFELIVGEATVAPTEGGPGEALAPGEVWELEVGSAVVRRVEAEAAEPTSAEADTDEPEPAIELAPEITAEIEGRGARVRAPGARNWSALPPGAHVLEPGTAVRLGRRGAVALSGGAGQVRIDAPGELVVGGPEGAMAELRRGAGWLQSDSAELRVRVPGGAVMARRGDATSGRTSVDVGKARTRARALRGEAVLSSDAGGRQVLSPGERGEITRAGDLVGGADAPTRAELIIAAGESPVLHVAAPPTAVGVDVSEVCASGEGMLEVAARPGFAGPLQMSKGAPVAIVRLGLRPRRHLYRVRCIAEGALAEDVAASGSVRVLRDAATRALPRRAPVNTVDADGRRYTVLYQNLLPAISFRWRDSRDSGPYRLHLQPERGSAQVLRSDEPRYQAEAGSLAEGSYSYYFEGARGRSPTSRLSIDFDNAAASAYLRAPAVRAPWTGDTLAIAGAALPGSRVSVAGKALSLDRQGRFSTTLSLPIAGNSVAVRLAHPRMGVHYYLRRAR</sequence>
<name>D0LRF9_HALO1</name>
<dbReference type="KEGG" id="hoh:Hoch_4696"/>
<dbReference type="AlphaFoldDB" id="D0LRF9"/>
<dbReference type="eggNOG" id="COG4254">
    <property type="taxonomic scope" value="Bacteria"/>
</dbReference>
<dbReference type="Proteomes" id="UP000001880">
    <property type="component" value="Chromosome"/>
</dbReference>
<dbReference type="OrthoDB" id="9902735at2"/>
<dbReference type="PROSITE" id="PS51257">
    <property type="entry name" value="PROKAR_LIPOPROTEIN"/>
    <property type="match status" value="1"/>
</dbReference>
<gene>
    <name evidence="1" type="ordered locus">Hoch_4696</name>
</gene>
<dbReference type="STRING" id="502025.Hoch_4696"/>